<evidence type="ECO:0000256" key="3">
    <source>
        <dbReference type="ARBA" id="ARBA00004953"/>
    </source>
</evidence>
<dbReference type="UniPathway" id="UPA00148"/>
<evidence type="ECO:0000256" key="9">
    <source>
        <dbReference type="ARBA" id="ARBA00048531"/>
    </source>
</evidence>
<dbReference type="RefSeq" id="WP_101249439.1">
    <property type="nucleotide sequence ID" value="NZ_PIUM01000003.1"/>
</dbReference>
<dbReference type="GO" id="GO:0009236">
    <property type="term" value="P:cobalamin biosynthetic process"/>
    <property type="evidence" value="ECO:0007669"/>
    <property type="project" value="UniProtKB-UniPathway"/>
</dbReference>
<comment type="function">
    <text evidence="2">Decarboxylates L-threonine-O-3-phosphate to yield (R)-1-amino-2-propanol O-2-phosphate, the precursor for the linkage between the nucleotide loop and the corrin ring in cobalamin.</text>
</comment>
<dbReference type="GO" id="GO:0048472">
    <property type="term" value="F:threonine-phosphate decarboxylase activity"/>
    <property type="evidence" value="ECO:0007669"/>
    <property type="project" value="UniProtKB-EC"/>
</dbReference>
<evidence type="ECO:0000256" key="8">
    <source>
        <dbReference type="ARBA" id="ARBA00029996"/>
    </source>
</evidence>
<protein>
    <recommendedName>
        <fullName evidence="4">threonine-phosphate decarboxylase</fullName>
        <ecNumber evidence="4">4.1.1.81</ecNumber>
    </recommendedName>
    <alternativeName>
        <fullName evidence="8">L-threonine-O-3-phosphate decarboxylase</fullName>
    </alternativeName>
</protein>
<dbReference type="InterPro" id="IPR005860">
    <property type="entry name" value="CobD"/>
</dbReference>
<dbReference type="Proteomes" id="UP000233293">
    <property type="component" value="Unassembled WGS sequence"/>
</dbReference>
<evidence type="ECO:0000256" key="4">
    <source>
        <dbReference type="ARBA" id="ARBA00012285"/>
    </source>
</evidence>
<dbReference type="PANTHER" id="PTHR42885">
    <property type="entry name" value="HISTIDINOL-PHOSPHATE AMINOTRANSFERASE-RELATED"/>
    <property type="match status" value="1"/>
</dbReference>
<dbReference type="InterPro" id="IPR015424">
    <property type="entry name" value="PyrdxlP-dep_Trfase"/>
</dbReference>
<dbReference type="InterPro" id="IPR004839">
    <property type="entry name" value="Aminotransferase_I/II_large"/>
</dbReference>
<dbReference type="AlphaFoldDB" id="A0A2N3PZQ8"/>
<dbReference type="NCBIfam" id="TIGR01140">
    <property type="entry name" value="L_thr_O3P_dcar"/>
    <property type="match status" value="1"/>
</dbReference>
<dbReference type="Gene3D" id="3.90.1150.10">
    <property type="entry name" value="Aspartate Aminotransferase, domain 1"/>
    <property type="match status" value="1"/>
</dbReference>
<comment type="catalytic activity">
    <reaction evidence="9">
        <text>O-phospho-L-threonine + H(+) = (R)-1-aminopropan-2-yl phosphate + CO2</text>
        <dbReference type="Rhea" id="RHEA:11492"/>
        <dbReference type="ChEBI" id="CHEBI:15378"/>
        <dbReference type="ChEBI" id="CHEBI:16526"/>
        <dbReference type="ChEBI" id="CHEBI:58563"/>
        <dbReference type="ChEBI" id="CHEBI:58675"/>
        <dbReference type="EC" id="4.1.1.81"/>
    </reaction>
</comment>
<dbReference type="InterPro" id="IPR015422">
    <property type="entry name" value="PyrdxlP-dep_Trfase_small"/>
</dbReference>
<evidence type="ECO:0000313" key="12">
    <source>
        <dbReference type="Proteomes" id="UP000233293"/>
    </source>
</evidence>
<gene>
    <name evidence="11" type="ORF">CWS72_04910</name>
</gene>
<dbReference type="InterPro" id="IPR015421">
    <property type="entry name" value="PyrdxlP-dep_Trfase_major"/>
</dbReference>
<keyword evidence="5" id="KW-0169">Cobalamin biosynthesis</keyword>
<feature type="domain" description="Aminotransferase class I/classII large" evidence="10">
    <location>
        <begin position="57"/>
        <end position="322"/>
    </location>
</feature>
<keyword evidence="12" id="KW-1185">Reference proteome</keyword>
<reference evidence="12" key="1">
    <citation type="submission" date="2017-12" db="EMBL/GenBank/DDBJ databases">
        <title>Draft genome sequence of Telmatospirillum siberiense 26-4b1T, an acidotolerant peatland alphaproteobacterium potentially involved in sulfur cycling.</title>
        <authorList>
            <person name="Hausmann B."/>
            <person name="Pjevac P."/>
            <person name="Schreck K."/>
            <person name="Herbold C.W."/>
            <person name="Daims H."/>
            <person name="Wagner M."/>
            <person name="Pester M."/>
            <person name="Loy A."/>
        </authorList>
    </citation>
    <scope>NUCLEOTIDE SEQUENCE [LARGE SCALE GENOMIC DNA]</scope>
    <source>
        <strain evidence="12">26-4b1</strain>
    </source>
</reference>
<evidence type="ECO:0000256" key="1">
    <source>
        <dbReference type="ARBA" id="ARBA00001933"/>
    </source>
</evidence>
<dbReference type="EMBL" id="PIUM01000003">
    <property type="protein sequence ID" value="PKU25894.1"/>
    <property type="molecule type" value="Genomic_DNA"/>
</dbReference>
<dbReference type="EC" id="4.1.1.81" evidence="4"/>
<dbReference type="PROSITE" id="PS00105">
    <property type="entry name" value="AA_TRANSFER_CLASS_1"/>
    <property type="match status" value="1"/>
</dbReference>
<evidence type="ECO:0000256" key="5">
    <source>
        <dbReference type="ARBA" id="ARBA00022573"/>
    </source>
</evidence>
<dbReference type="CDD" id="cd00609">
    <property type="entry name" value="AAT_like"/>
    <property type="match status" value="1"/>
</dbReference>
<evidence type="ECO:0000256" key="2">
    <source>
        <dbReference type="ARBA" id="ARBA00003444"/>
    </source>
</evidence>
<dbReference type="Gene3D" id="3.40.640.10">
    <property type="entry name" value="Type I PLP-dependent aspartate aminotransferase-like (Major domain)"/>
    <property type="match status" value="1"/>
</dbReference>
<dbReference type="InterPro" id="IPR004838">
    <property type="entry name" value="NHTrfase_class1_PyrdxlP-BS"/>
</dbReference>
<evidence type="ECO:0000259" key="10">
    <source>
        <dbReference type="Pfam" id="PF00155"/>
    </source>
</evidence>
<dbReference type="SUPFAM" id="SSF53383">
    <property type="entry name" value="PLP-dependent transferases"/>
    <property type="match status" value="1"/>
</dbReference>
<sequence>MRSLFSSIDPFALPTHGGDLAAADARFGRPAAGWLDLSTGISPFPYPLPALDLSYCQRLPDATMEGALREAAAAAYGVAAAEQIVVAAGSQAVIQTLPRLRPFSRVAVIGPTYAEHTAAWTNSGHQILPCETIERIGDVDVVVVVNPNNPDGRRHDPKRLLEVAATLAKKGGLLVVDEAFGDIDPDQSLAPHVHPGLVVLRSFGKFFGLAGLRLGFVICDPAMARLLRTTLGPWPVSGPALHIGRIALADQEWMEKARVRLVREAGLLDTLLAKAELSIAGGTALFRLINAPRAWALYEHLGQRGILVRPFAASPRWLRVGLPPGEEGRRRLEMALTDWRN</sequence>
<accession>A0A2N3PZQ8</accession>
<dbReference type="PANTHER" id="PTHR42885:SF1">
    <property type="entry name" value="THREONINE-PHOSPHATE DECARBOXYLASE"/>
    <property type="match status" value="1"/>
</dbReference>
<comment type="pathway">
    <text evidence="3">Cofactor biosynthesis; adenosylcobalamin biosynthesis.</text>
</comment>
<dbReference type="Pfam" id="PF00155">
    <property type="entry name" value="Aminotran_1_2"/>
    <property type="match status" value="1"/>
</dbReference>
<evidence type="ECO:0000256" key="7">
    <source>
        <dbReference type="ARBA" id="ARBA00023239"/>
    </source>
</evidence>
<evidence type="ECO:0000256" key="6">
    <source>
        <dbReference type="ARBA" id="ARBA00022898"/>
    </source>
</evidence>
<name>A0A2N3PZQ8_9PROT</name>
<comment type="caution">
    <text evidence="11">The sequence shown here is derived from an EMBL/GenBank/DDBJ whole genome shotgun (WGS) entry which is preliminary data.</text>
</comment>
<keyword evidence="6" id="KW-0663">Pyridoxal phosphate</keyword>
<dbReference type="GO" id="GO:0030170">
    <property type="term" value="F:pyridoxal phosphate binding"/>
    <property type="evidence" value="ECO:0007669"/>
    <property type="project" value="InterPro"/>
</dbReference>
<comment type="cofactor">
    <cofactor evidence="1">
        <name>pyridoxal 5'-phosphate</name>
        <dbReference type="ChEBI" id="CHEBI:597326"/>
    </cofactor>
</comment>
<proteinExistence type="predicted"/>
<dbReference type="OrthoDB" id="9799304at2"/>
<organism evidence="11 12">
    <name type="scientific">Telmatospirillum siberiense</name>
    <dbReference type="NCBI Taxonomy" id="382514"/>
    <lineage>
        <taxon>Bacteria</taxon>
        <taxon>Pseudomonadati</taxon>
        <taxon>Pseudomonadota</taxon>
        <taxon>Alphaproteobacteria</taxon>
        <taxon>Rhodospirillales</taxon>
        <taxon>Rhodospirillaceae</taxon>
        <taxon>Telmatospirillum</taxon>
    </lineage>
</organism>
<evidence type="ECO:0000313" key="11">
    <source>
        <dbReference type="EMBL" id="PKU25894.1"/>
    </source>
</evidence>
<keyword evidence="7" id="KW-0456">Lyase</keyword>